<protein>
    <submittedName>
        <fullName evidence="1">Uncharacterized protein</fullName>
    </submittedName>
</protein>
<dbReference type="EMBL" id="HACG01050502">
    <property type="protein sequence ID" value="CEK97367.1"/>
    <property type="molecule type" value="Transcribed_RNA"/>
</dbReference>
<reference evidence="1" key="1">
    <citation type="submission" date="2014-12" db="EMBL/GenBank/DDBJ databases">
        <title>Insight into the proteome of Arion vulgaris.</title>
        <authorList>
            <person name="Aradska J."/>
            <person name="Bulat T."/>
            <person name="Smidak R."/>
            <person name="Sarate P."/>
            <person name="Gangsoo J."/>
            <person name="Sialana F."/>
            <person name="Bilban M."/>
            <person name="Lubec G."/>
        </authorList>
    </citation>
    <scope>NUCLEOTIDE SEQUENCE</scope>
    <source>
        <tissue evidence="1">Skin</tissue>
    </source>
</reference>
<sequence length="68" mass="7690">PSWVEMCVPLPHNGLIPHPTNKQSNIIPFVKQKCADNPETNTAKCFHTMTSNNKCIYFITKKDTNSKS</sequence>
<accession>A0A0B7BWR9</accession>
<feature type="non-terminal residue" evidence="1">
    <location>
        <position position="1"/>
    </location>
</feature>
<organism evidence="1">
    <name type="scientific">Arion vulgaris</name>
    <dbReference type="NCBI Taxonomy" id="1028688"/>
    <lineage>
        <taxon>Eukaryota</taxon>
        <taxon>Metazoa</taxon>
        <taxon>Spiralia</taxon>
        <taxon>Lophotrochozoa</taxon>
        <taxon>Mollusca</taxon>
        <taxon>Gastropoda</taxon>
        <taxon>Heterobranchia</taxon>
        <taxon>Euthyneura</taxon>
        <taxon>Panpulmonata</taxon>
        <taxon>Eupulmonata</taxon>
        <taxon>Stylommatophora</taxon>
        <taxon>Helicina</taxon>
        <taxon>Arionoidea</taxon>
        <taxon>Arionidae</taxon>
        <taxon>Arion</taxon>
    </lineage>
</organism>
<proteinExistence type="predicted"/>
<dbReference type="AlphaFoldDB" id="A0A0B7BWR9"/>
<gene>
    <name evidence="1" type="primary">ORF215571</name>
</gene>
<evidence type="ECO:0000313" key="1">
    <source>
        <dbReference type="EMBL" id="CEK97367.1"/>
    </source>
</evidence>
<name>A0A0B7BWR9_9EUPU</name>